<dbReference type="PANTHER" id="PTHR46769:SF2">
    <property type="entry name" value="FIBROCYSTIN-L ISOFORM 2 PRECURSOR-RELATED"/>
    <property type="match status" value="1"/>
</dbReference>
<feature type="domain" description="Peptidase C-terminal archaeal/bacterial" evidence="4">
    <location>
        <begin position="897"/>
        <end position="961"/>
    </location>
</feature>
<dbReference type="CDD" id="cd00603">
    <property type="entry name" value="IPT_PCSR"/>
    <property type="match status" value="2"/>
</dbReference>
<feature type="domain" description="IPT/TIG" evidence="3">
    <location>
        <begin position="66"/>
        <end position="142"/>
    </location>
</feature>
<evidence type="ECO:0000259" key="4">
    <source>
        <dbReference type="Pfam" id="PF04151"/>
    </source>
</evidence>
<evidence type="ECO:0000256" key="2">
    <source>
        <dbReference type="SAM" id="SignalP"/>
    </source>
</evidence>
<feature type="domain" description="IPT/TIG" evidence="3">
    <location>
        <begin position="149"/>
        <end position="224"/>
    </location>
</feature>
<evidence type="ECO:0000259" key="3">
    <source>
        <dbReference type="Pfam" id="PF01833"/>
    </source>
</evidence>
<evidence type="ECO:0000256" key="1">
    <source>
        <dbReference type="ARBA" id="ARBA00022729"/>
    </source>
</evidence>
<dbReference type="InterPro" id="IPR052387">
    <property type="entry name" value="Fibrocystin"/>
</dbReference>
<reference evidence="5 6" key="1">
    <citation type="submission" date="2020-08" db="EMBL/GenBank/DDBJ databases">
        <title>Genomic Encyclopedia of Type Strains, Phase III (KMG-III): the genomes of soil and plant-associated and newly described type strains.</title>
        <authorList>
            <person name="Whitman W."/>
        </authorList>
    </citation>
    <scope>NUCLEOTIDE SEQUENCE [LARGE SCALE GENOMIC DNA]</scope>
    <source>
        <strain evidence="5 6">CECT 8897</strain>
    </source>
</reference>
<keyword evidence="1 2" id="KW-0732">Signal</keyword>
<keyword evidence="6" id="KW-1185">Reference proteome</keyword>
<evidence type="ECO:0000313" key="6">
    <source>
        <dbReference type="Proteomes" id="UP000541535"/>
    </source>
</evidence>
<dbReference type="EMBL" id="JACHXD010000016">
    <property type="protein sequence ID" value="MBB3121402.1"/>
    <property type="molecule type" value="Genomic_DNA"/>
</dbReference>
<feature type="domain" description="Peptidase C-terminal archaeal/bacterial" evidence="4">
    <location>
        <begin position="1535"/>
        <end position="1596"/>
    </location>
</feature>
<feature type="signal peptide" evidence="2">
    <location>
        <begin position="1"/>
        <end position="19"/>
    </location>
</feature>
<gene>
    <name evidence="5" type="ORF">FHS03_004480</name>
</gene>
<accession>A0A7W5FW13</accession>
<dbReference type="Proteomes" id="UP000541535">
    <property type="component" value="Unassembled WGS sequence"/>
</dbReference>
<dbReference type="InterPro" id="IPR007280">
    <property type="entry name" value="Peptidase_C_arc/bac"/>
</dbReference>
<dbReference type="InterPro" id="IPR014756">
    <property type="entry name" value="Ig_E-set"/>
</dbReference>
<dbReference type="NCBIfam" id="TIGR01643">
    <property type="entry name" value="YD_repeat_2x"/>
    <property type="match status" value="1"/>
</dbReference>
<dbReference type="InterPro" id="IPR031325">
    <property type="entry name" value="RHS_repeat"/>
</dbReference>
<dbReference type="InterPro" id="IPR002909">
    <property type="entry name" value="IPT_dom"/>
</dbReference>
<dbReference type="InterPro" id="IPR013783">
    <property type="entry name" value="Ig-like_fold"/>
</dbReference>
<comment type="caution">
    <text evidence="5">The sequence shown here is derived from an EMBL/GenBank/DDBJ whole genome shotgun (WGS) entry which is preliminary data.</text>
</comment>
<dbReference type="Gene3D" id="2.60.40.10">
    <property type="entry name" value="Immunoglobulins"/>
    <property type="match status" value="2"/>
</dbReference>
<dbReference type="Pfam" id="PF04151">
    <property type="entry name" value="PPC"/>
    <property type="match status" value="2"/>
</dbReference>
<dbReference type="PANTHER" id="PTHR46769">
    <property type="entry name" value="POLYCYSTIC KIDNEY AND HEPATIC DISEASE 1 (AUTOSOMAL RECESSIVE)-LIKE 1"/>
    <property type="match status" value="1"/>
</dbReference>
<proteinExistence type="predicted"/>
<organism evidence="5 6">
    <name type="scientific">Pseudoduganella violacea</name>
    <dbReference type="NCBI Taxonomy" id="1715466"/>
    <lineage>
        <taxon>Bacteria</taxon>
        <taxon>Pseudomonadati</taxon>
        <taxon>Pseudomonadota</taxon>
        <taxon>Betaproteobacteria</taxon>
        <taxon>Burkholderiales</taxon>
        <taxon>Oxalobacteraceae</taxon>
        <taxon>Telluria group</taxon>
        <taxon>Pseudoduganella</taxon>
    </lineage>
</organism>
<name>A0A7W5FW13_9BURK</name>
<sequence length="1824" mass="186159">MRTLLAALAICAAGGMAAAGEVRYVYDETGRLVQVVAPDGASVEYRYDAVGNIASVKKLSEATLAITEFSPNSGGAGIAVRIYGSGFDPSPAANTVRFNGAQAQVVSASKTELSVTVPAGATSGKISVSNANGAVSSVQDFKIGNQLAPVITSFTPNIGTRGTAVTINGSNFAADRAGNKASFGNMLGNVSSAAVDKLVATAPGAGASGKIAVTTANGRGISSDDFYAVPTGVNVADIEYTGRLQVGAPPQPVNIVNPGKKALLLFDGTPRDLLTLVSSGGNFASSVNITAYRNDGASFHSAGLSAASAVDLPALPAGGTYTLILSPGATDKGRIDLQLKPEARGTLVLDGDALPVTLTPGQNGRYTFSGRAGQGIGLGYLNVATVPASQSIYYRVFNPDGTQLFSDSWSNSNSNTLPLLPVNGNYALQVDPSGIASASLQLLASSDLTGQLAADGPALTFNTSRVGQNGRYTFSGTAGQKFWLTFSNAAFASGASVRVLKPDGSALDSSSVSTGVSNLDIQALPVAGTYTVLIDPSGLTVGKVDIQLKSVPADKTGTIEINGAALPLELAVHQRAAITFSGTAGQRLGLGYTGVSTLPANQSIYYTVYKPDGTQLFSDSWSANNSNNLPALPVTGDYKIAVYSNNISAALNTTLTLSADIAGVLEADGATVTHNSDRVGQNGRYTFSGTAGQKFWLTFSNGSFASSVNVSVLKPDGSSLVSGSVAKSSVDLDIPALPVAGTYTVFIDPAGIITGKVDLQLKGVPADRTGTIEIDGASLALDLAVHQKALISFTGAAGQRLGLGYTGVATVPVNQSIYYTVYKPDGTQLSSDSWTTNNSNNLPALPVAGEYKIAVYSNNVSASLKTTLTLSADIAAALEADGPTVTHNSDRVGQNGRYTFAGSVGQKLWVTLSNGSFASGVNVSVLKPDGTSLTSSSVSKSVVNFDIPALPVAGTYTILVDPSGIVTGKVDIQLKNVPADKTGAIEINGASLPLDLAIHQKAVISFTGAVGQRLGLGYTNVATVPASQSITYAVLKPDGSQLFSDSWSNSNSNNLPVLPVAGEYKISIAPSNIAASASLVLTASADIAGVLTVDAAPLTFMTARVGQNGRFTFSGEAGQKLWLTLANGNFPSSVSVGVLKPDGSALVSTSVSTSVNNLDIPALPVAGTYTVFIDPSGITTGKVDVQLKGVPADQLIPIAIDGSPVALDMAVHQRAMLSFDGVAGQRLGLGYTNMATVPASQSIYYTVYKPDGSQLFSDSWSGNNSNNLPILPVSGAYKIAVYTNNIAASFKVTVGLSADLPGALEADGPALTFNTSRVGQNGRFTFNGTAGKKYWLTFSNGALTAGISVSILKPDGSSLASTSASNSTSYFDIPALPADGVYSIFLDPSGVTVGKVDVQLKSVPADFEAALAIDGTPLALDLSVHQRAVLSFNGNAGQRLGAGYTGLSTVPASQSVYFTVFKPDGAQLFSDSWSSNNSNNWPALPVGGAYKLIVYGAALNSAVKATVTLSADAAGVLTPGAAPLQFLSTRPGQNARYSFSGDVGQHLWLTYSGGTFPGGAGIYVYKPDGSNLVATSSSSSTELDFPALPVAGTYTVFIDPAGASVGQANVQLRAVPADNAAAIAIDGAPVALDLQLHQKAVLSFDGAAGQRLGLGYTGHATVPANQSINYRVLKPDGSQLFSDSWSNNNSNDLPALPVGGTYTLHVQPPTTATAKVTVSLSADVPGTLVQGGAAVRFASSRAGQNGRFTFAGTAGQTGSLQFSGGTFASSASIYVYKPDGGSLTSTSVSTTGALNLPALPVAGTYTVFINPSAATTGQVDIQLK</sequence>
<evidence type="ECO:0000313" key="5">
    <source>
        <dbReference type="EMBL" id="MBB3121402.1"/>
    </source>
</evidence>
<feature type="chain" id="PRO_5031300983" evidence="2">
    <location>
        <begin position="20"/>
        <end position="1824"/>
    </location>
</feature>
<dbReference type="Pfam" id="PF05593">
    <property type="entry name" value="RHS_repeat"/>
    <property type="match status" value="1"/>
</dbReference>
<dbReference type="SUPFAM" id="SSF81296">
    <property type="entry name" value="E set domains"/>
    <property type="match status" value="2"/>
</dbReference>
<dbReference type="InterPro" id="IPR006530">
    <property type="entry name" value="YD"/>
</dbReference>
<dbReference type="Gene3D" id="2.60.120.380">
    <property type="match status" value="8"/>
</dbReference>
<dbReference type="Pfam" id="PF01833">
    <property type="entry name" value="TIG"/>
    <property type="match status" value="2"/>
</dbReference>
<protein>
    <submittedName>
        <fullName evidence="5">YD repeat-containing protein</fullName>
    </submittedName>
</protein>
<dbReference type="RefSeq" id="WP_183443123.1">
    <property type="nucleotide sequence ID" value="NZ_JACHXD010000016.1"/>
</dbReference>